<organism evidence="2 3">
    <name type="scientific">Hymenobacter gummosus</name>
    <dbReference type="NCBI Taxonomy" id="1776032"/>
    <lineage>
        <taxon>Bacteria</taxon>
        <taxon>Pseudomonadati</taxon>
        <taxon>Bacteroidota</taxon>
        <taxon>Cytophagia</taxon>
        <taxon>Cytophagales</taxon>
        <taxon>Hymenobacteraceae</taxon>
        <taxon>Hymenobacter</taxon>
    </lineage>
</organism>
<dbReference type="EMBL" id="RXOF01000015">
    <property type="protein sequence ID" value="RTQ46505.1"/>
    <property type="molecule type" value="Genomic_DNA"/>
</dbReference>
<name>A0A3S0QFD3_9BACT</name>
<feature type="chain" id="PRO_5018755475" description="Outer membrane protein beta-barrel domain-containing protein" evidence="1">
    <location>
        <begin position="22"/>
        <end position="104"/>
    </location>
</feature>
<feature type="signal peptide" evidence="1">
    <location>
        <begin position="1"/>
        <end position="21"/>
    </location>
</feature>
<protein>
    <recommendedName>
        <fullName evidence="4">Outer membrane protein beta-barrel domain-containing protein</fullName>
    </recommendedName>
</protein>
<dbReference type="RefSeq" id="WP_126695250.1">
    <property type="nucleotide sequence ID" value="NZ_RXOF01000015.1"/>
</dbReference>
<comment type="caution">
    <text evidence="2">The sequence shown here is derived from an EMBL/GenBank/DDBJ whole genome shotgun (WGS) entry which is preliminary data.</text>
</comment>
<sequence>MRQLLLIGALAGLATTAQAQAWETSAHLTGGGFNFRGASAERASILNMYRTNVVSPTGSTGYTNNPYGARPGLSYGVALQQQRVTKGRLLLGLQAGYERLRSRS</sequence>
<gene>
    <name evidence="2" type="ORF">EJV47_21360</name>
</gene>
<keyword evidence="1" id="KW-0732">Signal</keyword>
<evidence type="ECO:0000313" key="3">
    <source>
        <dbReference type="Proteomes" id="UP000282184"/>
    </source>
</evidence>
<dbReference type="OrthoDB" id="1340981at2"/>
<evidence type="ECO:0000256" key="1">
    <source>
        <dbReference type="SAM" id="SignalP"/>
    </source>
</evidence>
<evidence type="ECO:0008006" key="4">
    <source>
        <dbReference type="Google" id="ProtNLM"/>
    </source>
</evidence>
<keyword evidence="3" id="KW-1185">Reference proteome</keyword>
<proteinExistence type="predicted"/>
<reference evidence="2 3" key="1">
    <citation type="submission" date="2018-12" db="EMBL/GenBank/DDBJ databases">
        <title>Hymenobacter gummosus sp. nov., isolated from a spring.</title>
        <authorList>
            <person name="Nie L."/>
        </authorList>
    </citation>
    <scope>NUCLEOTIDE SEQUENCE [LARGE SCALE GENOMIC DNA]</scope>
    <source>
        <strain evidence="2 3">KCTC 52166</strain>
    </source>
</reference>
<dbReference type="AlphaFoldDB" id="A0A3S0QFD3"/>
<dbReference type="Proteomes" id="UP000282184">
    <property type="component" value="Unassembled WGS sequence"/>
</dbReference>
<accession>A0A3S0QFD3</accession>
<evidence type="ECO:0000313" key="2">
    <source>
        <dbReference type="EMBL" id="RTQ46505.1"/>
    </source>
</evidence>